<organism evidence="2 3">
    <name type="scientific">Catellatospora methionotrophica</name>
    <dbReference type="NCBI Taxonomy" id="121620"/>
    <lineage>
        <taxon>Bacteria</taxon>
        <taxon>Bacillati</taxon>
        <taxon>Actinomycetota</taxon>
        <taxon>Actinomycetes</taxon>
        <taxon>Micromonosporales</taxon>
        <taxon>Micromonosporaceae</taxon>
        <taxon>Catellatospora</taxon>
    </lineage>
</organism>
<protein>
    <recommendedName>
        <fullName evidence="1">GmrSD restriction endonucleases N-terminal domain-containing protein</fullName>
    </recommendedName>
</protein>
<dbReference type="Proteomes" id="UP000660339">
    <property type="component" value="Unassembled WGS sequence"/>
</dbReference>
<proteinExistence type="predicted"/>
<dbReference type="RefSeq" id="WP_166380915.1">
    <property type="nucleotide sequence ID" value="NZ_BAAATT010000030.1"/>
</dbReference>
<feature type="domain" description="GmrSD restriction endonucleases N-terminal" evidence="1">
    <location>
        <begin position="8"/>
        <end position="224"/>
    </location>
</feature>
<dbReference type="Pfam" id="PF03235">
    <property type="entry name" value="GmrSD_N"/>
    <property type="match status" value="1"/>
</dbReference>
<sequence>MKASETTLKGLLQGERQYLVPLYQRRYSWKRHHLQQLWDDILSLEHADASTTHFLGSLVLAPSPANTPAGVQSWLVVDGQQRLTTLSILLCAIRDHLRNGDPHAAARIDDLYLLNKYAVGHERYTLLPTQADRRSWISLVEHTPDAGGDDLVGQAYNFFRSVLATTDDTEPPLDLARVEQVIVGRLSIVEIAAHADDNVHRIFESLNHTGQRLTQADLLRNYLFMRLTTRADHVYEFQWLPLQNLLDDDQLTQLV</sequence>
<keyword evidence="3" id="KW-1185">Reference proteome</keyword>
<comment type="caution">
    <text evidence="2">The sequence shown here is derived from an EMBL/GenBank/DDBJ whole genome shotgun (WGS) entry which is preliminary data.</text>
</comment>
<evidence type="ECO:0000313" key="2">
    <source>
        <dbReference type="EMBL" id="GIG17226.1"/>
    </source>
</evidence>
<dbReference type="PANTHER" id="PTHR35149">
    <property type="entry name" value="SLL5132 PROTEIN"/>
    <property type="match status" value="1"/>
</dbReference>
<dbReference type="AlphaFoldDB" id="A0A8J3LL80"/>
<reference evidence="2" key="1">
    <citation type="submission" date="2021-01" db="EMBL/GenBank/DDBJ databases">
        <title>Whole genome shotgun sequence of Catellatospora methionotrophica NBRC 14553.</title>
        <authorList>
            <person name="Komaki H."/>
            <person name="Tamura T."/>
        </authorList>
    </citation>
    <scope>NUCLEOTIDE SEQUENCE</scope>
    <source>
        <strain evidence="2">NBRC 14553</strain>
    </source>
</reference>
<gene>
    <name evidence="2" type="ORF">Cme02nite_55580</name>
</gene>
<accession>A0A8J3LL80</accession>
<evidence type="ECO:0000313" key="3">
    <source>
        <dbReference type="Proteomes" id="UP000660339"/>
    </source>
</evidence>
<dbReference type="InterPro" id="IPR004919">
    <property type="entry name" value="GmrSD_N"/>
</dbReference>
<dbReference type="PANTHER" id="PTHR35149:SF2">
    <property type="entry name" value="DUF262 DOMAIN-CONTAINING PROTEIN"/>
    <property type="match status" value="1"/>
</dbReference>
<evidence type="ECO:0000259" key="1">
    <source>
        <dbReference type="Pfam" id="PF03235"/>
    </source>
</evidence>
<name>A0A8J3LL80_9ACTN</name>
<dbReference type="EMBL" id="BONJ01000030">
    <property type="protein sequence ID" value="GIG17226.1"/>
    <property type="molecule type" value="Genomic_DNA"/>
</dbReference>